<dbReference type="GO" id="GO:0006954">
    <property type="term" value="P:inflammatory response"/>
    <property type="evidence" value="ECO:0007669"/>
    <property type="project" value="UniProtKB-KW"/>
</dbReference>
<evidence type="ECO:0000256" key="6">
    <source>
        <dbReference type="ARBA" id="ARBA00023198"/>
    </source>
</evidence>
<evidence type="ECO:0000313" key="14">
    <source>
        <dbReference type="Proteomes" id="UP000314987"/>
    </source>
</evidence>
<dbReference type="GeneTree" id="ENSGT01100000263482"/>
<evidence type="ECO:0000256" key="1">
    <source>
        <dbReference type="ARBA" id="ARBA00004613"/>
    </source>
</evidence>
<dbReference type="GO" id="GO:0030335">
    <property type="term" value="P:positive regulation of cell migration"/>
    <property type="evidence" value="ECO:0007669"/>
    <property type="project" value="TreeGrafter"/>
</dbReference>
<dbReference type="GO" id="GO:0008009">
    <property type="term" value="F:chemokine activity"/>
    <property type="evidence" value="ECO:0007669"/>
    <property type="project" value="InterPro"/>
</dbReference>
<keyword evidence="10" id="KW-0812">Transmembrane</keyword>
<comment type="subcellular location">
    <subcellularLocation>
        <location evidence="1">Secreted</location>
    </subcellularLocation>
</comment>
<dbReference type="PANTHER" id="PTHR12015">
    <property type="entry name" value="SMALL INDUCIBLE CYTOKINE A"/>
    <property type="match status" value="1"/>
</dbReference>
<evidence type="ECO:0000256" key="7">
    <source>
        <dbReference type="ARBA" id="ARBA00040713"/>
    </source>
</evidence>
<dbReference type="SUPFAM" id="SSF54117">
    <property type="entry name" value="Interleukin 8-like chemokines"/>
    <property type="match status" value="1"/>
</dbReference>
<comment type="similarity">
    <text evidence="2">Belongs to the intercrine beta (chemokine CC) family.</text>
</comment>
<evidence type="ECO:0000256" key="5">
    <source>
        <dbReference type="ARBA" id="ARBA00022525"/>
    </source>
</evidence>
<dbReference type="InterPro" id="IPR036048">
    <property type="entry name" value="Interleukin_8-like_sf"/>
</dbReference>
<keyword evidence="10" id="KW-1133">Transmembrane helix</keyword>
<dbReference type="STRING" id="29139.ENSVURP00010016525"/>
<evidence type="ECO:0000256" key="8">
    <source>
        <dbReference type="ARBA" id="ARBA00042689"/>
    </source>
</evidence>
<dbReference type="InterPro" id="IPR039809">
    <property type="entry name" value="Chemokine_b/g/d"/>
</dbReference>
<evidence type="ECO:0000256" key="4">
    <source>
        <dbReference type="ARBA" id="ARBA00022514"/>
    </source>
</evidence>
<keyword evidence="10" id="KW-0472">Membrane</keyword>
<dbReference type="FunFam" id="2.40.50.40:FF:000002">
    <property type="entry name" value="C-C motif chemokine"/>
    <property type="match status" value="1"/>
</dbReference>
<keyword evidence="5" id="KW-0964">Secreted</keyword>
<keyword evidence="4" id="KW-0202">Cytokine</keyword>
<dbReference type="GO" id="GO:0070098">
    <property type="term" value="P:chemokine-mediated signaling pathway"/>
    <property type="evidence" value="ECO:0007669"/>
    <property type="project" value="TreeGrafter"/>
</dbReference>
<proteinExistence type="inferred from homology"/>
<dbReference type="InterPro" id="IPR001811">
    <property type="entry name" value="Chemokine_IL8-like_dom"/>
</dbReference>
<keyword evidence="3" id="KW-0145">Chemotaxis</keyword>
<dbReference type="GO" id="GO:0005615">
    <property type="term" value="C:extracellular space"/>
    <property type="evidence" value="ECO:0007669"/>
    <property type="project" value="UniProtKB-KW"/>
</dbReference>
<evidence type="ECO:0000256" key="3">
    <source>
        <dbReference type="ARBA" id="ARBA00022500"/>
    </source>
</evidence>
<evidence type="ECO:0000259" key="11">
    <source>
        <dbReference type="SMART" id="SM00199"/>
    </source>
</evidence>
<sequence length="142" mass="16312">MLQSCQNKHTGNLGNAPESALLPSPRTMVSLTVFFILIILIPGFCFETEMFAKHDIPNACCHTYARRQIPYRLVVDFYETSSLCPKPGVIFLTNKGHQICANPRSEWVQSYIFSLKQKKKTEEYYSQIEHFYSSVELSPPEE</sequence>
<dbReference type="AlphaFoldDB" id="A0A4X2LIV5"/>
<dbReference type="OMA" id="TYTSEMC"/>
<reference evidence="14" key="1">
    <citation type="submission" date="2018-12" db="EMBL/GenBank/DDBJ databases">
        <authorList>
            <person name="Yazar S."/>
        </authorList>
    </citation>
    <scope>NUCLEOTIDE SEQUENCE [LARGE SCALE GENOMIC DNA]</scope>
</reference>
<dbReference type="PANTHER" id="PTHR12015:SF170">
    <property type="entry name" value="C-C MOTIF CHEMOKINE 5"/>
    <property type="match status" value="1"/>
</dbReference>
<dbReference type="RefSeq" id="XP_027717410.1">
    <property type="nucleotide sequence ID" value="XM_027861609.1"/>
</dbReference>
<evidence type="ECO:0000256" key="9">
    <source>
        <dbReference type="ARBA" id="ARBA00042733"/>
    </source>
</evidence>
<dbReference type="Pfam" id="PF00048">
    <property type="entry name" value="IL8"/>
    <property type="match status" value="1"/>
</dbReference>
<name>A0A4X2LIV5_VOMUR</name>
<organism evidence="13 14">
    <name type="scientific">Vombatus ursinus</name>
    <name type="common">Common wombat</name>
    <dbReference type="NCBI Taxonomy" id="29139"/>
    <lineage>
        <taxon>Eukaryota</taxon>
        <taxon>Metazoa</taxon>
        <taxon>Chordata</taxon>
        <taxon>Craniata</taxon>
        <taxon>Vertebrata</taxon>
        <taxon>Euteleostomi</taxon>
        <taxon>Mammalia</taxon>
        <taxon>Metatheria</taxon>
        <taxon>Diprotodontia</taxon>
        <taxon>Vombatidae</taxon>
        <taxon>Vombatus</taxon>
    </lineage>
</organism>
<evidence type="ECO:0000256" key="2">
    <source>
        <dbReference type="ARBA" id="ARBA00010868"/>
    </source>
</evidence>
<dbReference type="GO" id="GO:0061844">
    <property type="term" value="P:antimicrobial humoral immune response mediated by antimicrobial peptide"/>
    <property type="evidence" value="ECO:0007669"/>
    <property type="project" value="TreeGrafter"/>
</dbReference>
<evidence type="ECO:0000313" key="12">
    <source>
        <dbReference type="Ensembl" id="ENSVURP00010016525.1"/>
    </source>
</evidence>
<dbReference type="GO" id="GO:0048020">
    <property type="term" value="F:CCR chemokine receptor binding"/>
    <property type="evidence" value="ECO:0007669"/>
    <property type="project" value="TreeGrafter"/>
</dbReference>
<dbReference type="Ensembl" id="ENSVURT00010023741.1">
    <property type="protein sequence ID" value="ENSVURP00010020852.1"/>
    <property type="gene ID" value="ENSVURG00010015955.1"/>
</dbReference>
<gene>
    <name evidence="13" type="primary">LOC114042860</name>
    <name evidence="12" type="synonym">LOC114042869</name>
</gene>
<dbReference type="OrthoDB" id="9447832at2759"/>
<feature type="domain" description="Chemokine interleukin-8-like" evidence="11">
    <location>
        <begin position="57"/>
        <end position="115"/>
    </location>
</feature>
<protein>
    <recommendedName>
        <fullName evidence="7">C-C motif chemokine 5</fullName>
    </recommendedName>
    <alternativeName>
        <fullName evidence="8">Small-inducible cytokine A5</fullName>
    </alternativeName>
    <alternativeName>
        <fullName evidence="9">T-cell-specific protein RANTES</fullName>
    </alternativeName>
</protein>
<feature type="transmembrane region" description="Helical" evidence="10">
    <location>
        <begin position="27"/>
        <end position="46"/>
    </location>
</feature>
<dbReference type="Ensembl" id="ENSVURT00010018792.1">
    <property type="protein sequence ID" value="ENSVURP00010016525.1"/>
    <property type="gene ID" value="ENSVURG00010012668.1"/>
</dbReference>
<accession>A0A4X2LIV5</accession>
<dbReference type="GO" id="GO:0048245">
    <property type="term" value="P:eosinophil chemotaxis"/>
    <property type="evidence" value="ECO:0007669"/>
    <property type="project" value="TreeGrafter"/>
</dbReference>
<dbReference type="GeneID" id="114042860"/>
<dbReference type="CDD" id="cd00272">
    <property type="entry name" value="Chemokine_CC"/>
    <property type="match status" value="1"/>
</dbReference>
<keyword evidence="6" id="KW-0395">Inflammatory response</keyword>
<evidence type="ECO:0000313" key="13">
    <source>
        <dbReference type="Ensembl" id="ENSVURP00010020852.1"/>
    </source>
</evidence>
<dbReference type="Gene3D" id="2.40.50.40">
    <property type="match status" value="1"/>
</dbReference>
<reference evidence="13" key="2">
    <citation type="submission" date="2025-05" db="UniProtKB">
        <authorList>
            <consortium name="Ensembl"/>
        </authorList>
    </citation>
    <scope>IDENTIFICATION</scope>
</reference>
<dbReference type="SMART" id="SM00199">
    <property type="entry name" value="SCY"/>
    <property type="match status" value="1"/>
</dbReference>
<dbReference type="Proteomes" id="UP000314987">
    <property type="component" value="Unassembled WGS sequence"/>
</dbReference>
<keyword evidence="14" id="KW-1185">Reference proteome</keyword>
<evidence type="ECO:0000256" key="10">
    <source>
        <dbReference type="SAM" id="Phobius"/>
    </source>
</evidence>